<keyword evidence="1 4" id="KW-0808">Transferase</keyword>
<protein>
    <submittedName>
        <fullName evidence="4">GNAT family N-acetyltransferase</fullName>
        <ecNumber evidence="4">2.3.1.-</ecNumber>
    </submittedName>
</protein>
<dbReference type="InterPro" id="IPR000182">
    <property type="entry name" value="GNAT_dom"/>
</dbReference>
<feature type="domain" description="N-acetyltransferase" evidence="3">
    <location>
        <begin position="7"/>
        <end position="157"/>
    </location>
</feature>
<evidence type="ECO:0000256" key="1">
    <source>
        <dbReference type="ARBA" id="ARBA00022679"/>
    </source>
</evidence>
<dbReference type="Gene3D" id="3.40.630.30">
    <property type="match status" value="1"/>
</dbReference>
<organism evidence="4 5">
    <name type="scientific">Chryseomicrobium palamuruense</name>
    <dbReference type="NCBI Taxonomy" id="682973"/>
    <lineage>
        <taxon>Bacteria</taxon>
        <taxon>Bacillati</taxon>
        <taxon>Bacillota</taxon>
        <taxon>Bacilli</taxon>
        <taxon>Bacillales</taxon>
        <taxon>Caryophanaceae</taxon>
        <taxon>Chryseomicrobium</taxon>
    </lineage>
</organism>
<accession>A0ABV8USF3</accession>
<dbReference type="EC" id="2.3.1.-" evidence="4"/>
<evidence type="ECO:0000256" key="2">
    <source>
        <dbReference type="ARBA" id="ARBA00023315"/>
    </source>
</evidence>
<feature type="domain" description="N-acetyltransferase" evidence="3">
    <location>
        <begin position="156"/>
        <end position="290"/>
    </location>
</feature>
<evidence type="ECO:0000313" key="5">
    <source>
        <dbReference type="Proteomes" id="UP001595733"/>
    </source>
</evidence>
<name>A0ABV8USF3_9BACL</name>
<dbReference type="Pfam" id="PF00583">
    <property type="entry name" value="Acetyltransf_1"/>
    <property type="match status" value="2"/>
</dbReference>
<dbReference type="Proteomes" id="UP001595733">
    <property type="component" value="Unassembled WGS sequence"/>
</dbReference>
<dbReference type="InterPro" id="IPR050832">
    <property type="entry name" value="Bact_Acetyltransf"/>
</dbReference>
<dbReference type="CDD" id="cd04301">
    <property type="entry name" value="NAT_SF"/>
    <property type="match status" value="1"/>
</dbReference>
<dbReference type="SUPFAM" id="SSF55729">
    <property type="entry name" value="Acyl-CoA N-acyltransferases (Nat)"/>
    <property type="match status" value="1"/>
</dbReference>
<dbReference type="EMBL" id="JBHSEF010000009">
    <property type="protein sequence ID" value="MFC4354044.1"/>
    <property type="molecule type" value="Genomic_DNA"/>
</dbReference>
<dbReference type="InterPro" id="IPR016181">
    <property type="entry name" value="Acyl_CoA_acyltransferase"/>
</dbReference>
<comment type="caution">
    <text evidence="4">The sequence shown here is derived from an EMBL/GenBank/DDBJ whole genome shotgun (WGS) entry which is preliminary data.</text>
</comment>
<dbReference type="PANTHER" id="PTHR43877">
    <property type="entry name" value="AMINOALKYLPHOSPHONATE N-ACETYLTRANSFERASE-RELATED-RELATED"/>
    <property type="match status" value="1"/>
</dbReference>
<reference evidence="5" key="1">
    <citation type="journal article" date="2019" name="Int. J. Syst. Evol. Microbiol.">
        <title>The Global Catalogue of Microorganisms (GCM) 10K type strain sequencing project: providing services to taxonomists for standard genome sequencing and annotation.</title>
        <authorList>
            <consortium name="The Broad Institute Genomics Platform"/>
            <consortium name="The Broad Institute Genome Sequencing Center for Infectious Disease"/>
            <person name="Wu L."/>
            <person name="Ma J."/>
        </authorList>
    </citation>
    <scope>NUCLEOTIDE SEQUENCE [LARGE SCALE GENOMIC DNA]</scope>
    <source>
        <strain evidence="5">CCUG 50353</strain>
    </source>
</reference>
<keyword evidence="2 4" id="KW-0012">Acyltransferase</keyword>
<gene>
    <name evidence="4" type="ORF">ACFO0S_03040</name>
</gene>
<sequence length="290" mass="33247">MTEDLLVVSTPVDLETWEEISELVAAASAKDSISYARIFSVENLKDPHYYGFCILAYHSETDELVGFASAVDPLNTRDYEWSIMVHPDKRSKELGVRIYERLVEEFEKRDFMSQTAMNASNSPHSAAFLKKLGYQYAYSERTMKALPKAVEMDEGLRIEKYREDQDRETLEGIIENAFGDSKEEVEALIEFTQYAPNRQFFLAWGEDTALGAMTIVHEHEKIWVTALAVHSMARGQGVASNLLRFAQQYAFDQGVKSIYLDVETDNEQALSIYERVGFQTVNHTKYWKLT</sequence>
<evidence type="ECO:0000313" key="4">
    <source>
        <dbReference type="EMBL" id="MFC4354044.1"/>
    </source>
</evidence>
<keyword evidence="5" id="KW-1185">Reference proteome</keyword>
<evidence type="ECO:0000259" key="3">
    <source>
        <dbReference type="PROSITE" id="PS51186"/>
    </source>
</evidence>
<dbReference type="RefSeq" id="WP_378140046.1">
    <property type="nucleotide sequence ID" value="NZ_JBHSEF010000009.1"/>
</dbReference>
<proteinExistence type="predicted"/>
<dbReference type="GO" id="GO:0016746">
    <property type="term" value="F:acyltransferase activity"/>
    <property type="evidence" value="ECO:0007669"/>
    <property type="project" value="UniProtKB-KW"/>
</dbReference>
<dbReference type="PROSITE" id="PS51186">
    <property type="entry name" value="GNAT"/>
    <property type="match status" value="2"/>
</dbReference>